<dbReference type="Pfam" id="PF00300">
    <property type="entry name" value="His_Phos_1"/>
    <property type="match status" value="1"/>
</dbReference>
<dbReference type="InterPro" id="IPR050275">
    <property type="entry name" value="PGM_Phosphatase"/>
</dbReference>
<reference evidence="3 4" key="1">
    <citation type="submission" date="2022-08" db="EMBL/GenBank/DDBJ databases">
        <title>Bacterial and archaeal communities from various locations to study Microbial Dark Matter (Phase II).</title>
        <authorList>
            <person name="Stepanauskas R."/>
        </authorList>
    </citation>
    <scope>NUCLEOTIDE SEQUENCE [LARGE SCALE GENOMIC DNA]</scope>
    <source>
        <strain evidence="3 4">PD1</strain>
    </source>
</reference>
<dbReference type="PROSITE" id="PS00175">
    <property type="entry name" value="PG_MUTASE"/>
    <property type="match status" value="1"/>
</dbReference>
<accession>A0ABT2EJ91</accession>
<proteinExistence type="predicted"/>
<evidence type="ECO:0000256" key="2">
    <source>
        <dbReference type="ARBA" id="ARBA00023235"/>
    </source>
</evidence>
<gene>
    <name evidence="3" type="ORF">M2350_000394</name>
</gene>
<dbReference type="Proteomes" id="UP001204798">
    <property type="component" value="Unassembled WGS sequence"/>
</dbReference>
<dbReference type="EMBL" id="JANUCP010000001">
    <property type="protein sequence ID" value="MCS3917997.1"/>
    <property type="molecule type" value="Genomic_DNA"/>
</dbReference>
<name>A0ABT2EJ91_9BACT</name>
<dbReference type="PANTHER" id="PTHR48100">
    <property type="entry name" value="BROAD-SPECIFICITY PHOSPHATASE YOR283W-RELATED"/>
    <property type="match status" value="1"/>
</dbReference>
<evidence type="ECO:0000256" key="1">
    <source>
        <dbReference type="ARBA" id="ARBA00023152"/>
    </source>
</evidence>
<dbReference type="InterPro" id="IPR013078">
    <property type="entry name" value="His_Pase_superF_clade-1"/>
</dbReference>
<keyword evidence="1" id="KW-0324">Glycolysis</keyword>
<sequence length="209" mass="23823">MATWIYLVRHGQTVWNEEGRLCGSSDVPLSDEGLAQARKLAARLKDIDITAIYSSPLLRARQTAEAIAACHCVEVKVEPDLREIDYGDWEGLKVVDAAERFPELEKLRREDPMRFAAPNGEPMQLFAERVISAIQRIAASHADETVCVVAHQTVNRFILCWILQSPHLADFRFWRQLRQDPACVNLLQVREDGMWRVCLVNDICHLMEG</sequence>
<dbReference type="InterPro" id="IPR001345">
    <property type="entry name" value="PG/BPGM_mutase_AS"/>
</dbReference>
<dbReference type="Gene3D" id="3.40.50.1240">
    <property type="entry name" value="Phosphoglycerate mutase-like"/>
    <property type="match status" value="1"/>
</dbReference>
<dbReference type="PANTHER" id="PTHR48100:SF1">
    <property type="entry name" value="HISTIDINE PHOSPHATASE FAMILY PROTEIN-RELATED"/>
    <property type="match status" value="1"/>
</dbReference>
<dbReference type="SMART" id="SM00855">
    <property type="entry name" value="PGAM"/>
    <property type="match status" value="1"/>
</dbReference>
<dbReference type="RefSeq" id="WP_259093043.1">
    <property type="nucleotide sequence ID" value="NZ_CP130454.1"/>
</dbReference>
<dbReference type="SUPFAM" id="SSF53254">
    <property type="entry name" value="Phosphoglycerate mutase-like"/>
    <property type="match status" value="1"/>
</dbReference>
<keyword evidence="2" id="KW-0413">Isomerase</keyword>
<keyword evidence="4" id="KW-1185">Reference proteome</keyword>
<protein>
    <submittedName>
        <fullName evidence="3">Broad specificity phosphatase PhoE</fullName>
    </submittedName>
</protein>
<evidence type="ECO:0000313" key="3">
    <source>
        <dbReference type="EMBL" id="MCS3917997.1"/>
    </source>
</evidence>
<dbReference type="InterPro" id="IPR029033">
    <property type="entry name" value="His_PPase_superfam"/>
</dbReference>
<evidence type="ECO:0000313" key="4">
    <source>
        <dbReference type="Proteomes" id="UP001204798"/>
    </source>
</evidence>
<dbReference type="CDD" id="cd07067">
    <property type="entry name" value="HP_PGM_like"/>
    <property type="match status" value="1"/>
</dbReference>
<organism evidence="3 4">
    <name type="scientific">Candidatus Fervidibacter sacchari</name>
    <dbReference type="NCBI Taxonomy" id="1448929"/>
    <lineage>
        <taxon>Bacteria</taxon>
        <taxon>Candidatus Fervidibacterota</taxon>
        <taxon>Candidatus Fervidibacter</taxon>
    </lineage>
</organism>
<comment type="caution">
    <text evidence="3">The sequence shown here is derived from an EMBL/GenBank/DDBJ whole genome shotgun (WGS) entry which is preliminary data.</text>
</comment>